<feature type="region of interest" description="Disordered" evidence="1">
    <location>
        <begin position="166"/>
        <end position="189"/>
    </location>
</feature>
<dbReference type="Proteomes" id="UP000267081">
    <property type="component" value="Unassembled WGS sequence"/>
</dbReference>
<feature type="compositionally biased region" description="Gly residues" evidence="1">
    <location>
        <begin position="332"/>
        <end position="361"/>
    </location>
</feature>
<evidence type="ECO:0000313" key="3">
    <source>
        <dbReference type="Proteomes" id="UP000267081"/>
    </source>
</evidence>
<dbReference type="Gene3D" id="1.20.1260.20">
    <property type="entry name" value="PPE superfamily"/>
    <property type="match status" value="1"/>
</dbReference>
<evidence type="ECO:0000256" key="1">
    <source>
        <dbReference type="SAM" id="MobiDB-lite"/>
    </source>
</evidence>
<accession>A0A3R9F869</accession>
<feature type="compositionally biased region" description="Low complexity" evidence="1">
    <location>
        <begin position="290"/>
        <end position="299"/>
    </location>
</feature>
<protein>
    <recommendedName>
        <fullName evidence="4">PPE domain-containing protein</fullName>
    </recommendedName>
</protein>
<dbReference type="OrthoDB" id="3701353at2"/>
<feature type="compositionally biased region" description="Gly residues" evidence="1">
    <location>
        <begin position="374"/>
        <end position="421"/>
    </location>
</feature>
<evidence type="ECO:0000313" key="2">
    <source>
        <dbReference type="EMBL" id="RSD20054.1"/>
    </source>
</evidence>
<evidence type="ECO:0008006" key="4">
    <source>
        <dbReference type="Google" id="ProtNLM"/>
    </source>
</evidence>
<dbReference type="InterPro" id="IPR038332">
    <property type="entry name" value="PPE_sf"/>
</dbReference>
<proteinExistence type="predicted"/>
<feature type="region of interest" description="Disordered" evidence="1">
    <location>
        <begin position="235"/>
        <end position="458"/>
    </location>
</feature>
<feature type="compositionally biased region" description="Pro residues" evidence="1">
    <location>
        <begin position="270"/>
        <end position="289"/>
    </location>
</feature>
<gene>
    <name evidence="2" type="ORF">EIY87_17710</name>
</gene>
<keyword evidence="3" id="KW-1185">Reference proteome</keyword>
<dbReference type="AlphaFoldDB" id="A0A3R9F869"/>
<name>A0A3R9F869_9PSEU</name>
<comment type="caution">
    <text evidence="2">The sequence shown here is derived from an EMBL/GenBank/DDBJ whole genome shotgun (WGS) entry which is preliminary data.</text>
</comment>
<dbReference type="RefSeq" id="WP_125309279.1">
    <property type="nucleotide sequence ID" value="NZ_RSEC01000036.1"/>
</dbReference>
<dbReference type="EMBL" id="RSEC01000036">
    <property type="protein sequence ID" value="RSD20054.1"/>
    <property type="molecule type" value="Genomic_DNA"/>
</dbReference>
<feature type="compositionally biased region" description="Low complexity" evidence="1">
    <location>
        <begin position="362"/>
        <end position="373"/>
    </location>
</feature>
<sequence length="458" mass="45773">MGLFGDMLDAAKHVGSEIAHAVQSGGERLGNVLTGAGVGLLAGGVPGAIAGAYVGSQTGTGAANPQASGLSPGQLVQAVMNGPGTESLQKVHQAGVDQSAYQRQLEQGTRELTSGLESAWTGGASDAARERLQPLTASATSASTTLDRNSTLAQAQIDQFHQMKNSLHPDVTDQPPTRSAWDVATPWDTDTEDKINQYNQKAQENVERYNAYSQQSSSNTAARTIDYGQLREYTGGDFTVQDPKKPVEPPPQKRTPGGGDDDRTIGAQVQPPPAVHPPVVQPPPPPGHVTPPGQVTPPGAHTPGVDDSVRAQGYVPPSAQYPPGYQPPGTGPSTGFGPGSGPGGGFGPGFGPVGGGFGPGSSSGSSSGSSAGTGARGPGAATGAGALGEGRPGAAGGVRGGAAGKPGSPGMGGMGHGAKGGNGEEDAEHQRASYLVEADPESVFGGSDERTVPPVIGL</sequence>
<organism evidence="2 3">
    <name type="scientific">Amycolatopsis eburnea</name>
    <dbReference type="NCBI Taxonomy" id="2267691"/>
    <lineage>
        <taxon>Bacteria</taxon>
        <taxon>Bacillati</taxon>
        <taxon>Actinomycetota</taxon>
        <taxon>Actinomycetes</taxon>
        <taxon>Pseudonocardiales</taxon>
        <taxon>Pseudonocardiaceae</taxon>
        <taxon>Amycolatopsis</taxon>
    </lineage>
</organism>
<reference evidence="2 3" key="1">
    <citation type="submission" date="2018-12" db="EMBL/GenBank/DDBJ databases">
        <title>Amycolatopsis eburnea sp. nov. actinomycete associate with arbuscular mycorrhiza fungal spore.</title>
        <authorList>
            <person name="Lumyong S."/>
            <person name="Chaiya L."/>
        </authorList>
    </citation>
    <scope>NUCLEOTIDE SEQUENCE [LARGE SCALE GENOMIC DNA]</scope>
    <source>
        <strain evidence="2 3">GLM-1</strain>
    </source>
</reference>